<organism evidence="2">
    <name type="scientific">marine sediment metagenome</name>
    <dbReference type="NCBI Taxonomy" id="412755"/>
    <lineage>
        <taxon>unclassified sequences</taxon>
        <taxon>metagenomes</taxon>
        <taxon>ecological metagenomes</taxon>
    </lineage>
</organism>
<gene>
    <name evidence="2" type="ORF">S03H2_01802</name>
</gene>
<reference evidence="2" key="1">
    <citation type="journal article" date="2014" name="Front. Microbiol.">
        <title>High frequency of phylogenetically diverse reductive dehalogenase-homologous genes in deep subseafloor sedimentary metagenomes.</title>
        <authorList>
            <person name="Kawai M."/>
            <person name="Futagami T."/>
            <person name="Toyoda A."/>
            <person name="Takaki Y."/>
            <person name="Nishi S."/>
            <person name="Hori S."/>
            <person name="Arai W."/>
            <person name="Tsubouchi T."/>
            <person name="Morono Y."/>
            <person name="Uchiyama I."/>
            <person name="Ito T."/>
            <person name="Fujiyama A."/>
            <person name="Inagaki F."/>
            <person name="Takami H."/>
        </authorList>
    </citation>
    <scope>NUCLEOTIDE SEQUENCE</scope>
    <source>
        <strain evidence="2">Expedition CK06-06</strain>
    </source>
</reference>
<comment type="caution">
    <text evidence="2">The sequence shown here is derived from an EMBL/GenBank/DDBJ whole genome shotgun (WGS) entry which is preliminary data.</text>
</comment>
<evidence type="ECO:0000313" key="2">
    <source>
        <dbReference type="EMBL" id="GAH22136.1"/>
    </source>
</evidence>
<keyword evidence="1" id="KW-0472">Membrane</keyword>
<accession>X1DMG9</accession>
<proteinExistence type="predicted"/>
<protein>
    <submittedName>
        <fullName evidence="2">Uncharacterized protein</fullName>
    </submittedName>
</protein>
<dbReference type="EMBL" id="BARU01000555">
    <property type="protein sequence ID" value="GAH22136.1"/>
    <property type="molecule type" value="Genomic_DNA"/>
</dbReference>
<sequence length="310" mass="34047">MLFKKSFSLLIVIVFIFTSVLAQFSWAAETSDATLLQDLSQIEMAIYGTTQEKPLIERVEYLEKELVGRTLPGTITSRSKQLKEFIISGTPEEPSVIFKINASQWLLEEKITSEPLIAKIENLENVLFGKTSSDVLAMRAESIFGLCFKEGRPQVEEVVIPAGTLVPVRFLSTLSSKNNKTGETFNFQISENVFLDNKLIIPANYEGVGEIIKAKKATLLSRPGKLEIEFKSISALDGTSLSLILGEKAEEENKRLYVAVGAGILGLIILSSPVGLVFGALVPGKNVKIEEGTEMFLQVKDDTTVIALVQ</sequence>
<keyword evidence="1" id="KW-1133">Transmembrane helix</keyword>
<keyword evidence="1" id="KW-0812">Transmembrane</keyword>
<dbReference type="AlphaFoldDB" id="X1DMG9"/>
<evidence type="ECO:0000256" key="1">
    <source>
        <dbReference type="SAM" id="Phobius"/>
    </source>
</evidence>
<name>X1DMG9_9ZZZZ</name>
<feature type="transmembrane region" description="Helical" evidence="1">
    <location>
        <begin position="256"/>
        <end position="282"/>
    </location>
</feature>